<dbReference type="NCBIfam" id="NF047558">
    <property type="entry name" value="TPR_END_plus"/>
    <property type="match status" value="1"/>
</dbReference>
<dbReference type="Gene3D" id="1.25.40.10">
    <property type="entry name" value="Tetratricopeptide repeat domain"/>
    <property type="match status" value="1"/>
</dbReference>
<dbReference type="InterPro" id="IPR019734">
    <property type="entry name" value="TPR_rpt"/>
</dbReference>
<evidence type="ECO:0000313" key="3">
    <source>
        <dbReference type="Proteomes" id="UP000286931"/>
    </source>
</evidence>
<comment type="caution">
    <text evidence="2">The sequence shown here is derived from an EMBL/GenBank/DDBJ whole genome shotgun (WGS) entry which is preliminary data.</text>
</comment>
<accession>A0A401YR04</accession>
<dbReference type="EMBL" id="BIFH01000022">
    <property type="protein sequence ID" value="GCD97007.1"/>
    <property type="molecule type" value="Genomic_DNA"/>
</dbReference>
<proteinExistence type="predicted"/>
<evidence type="ECO:0008006" key="4">
    <source>
        <dbReference type="Google" id="ProtNLM"/>
    </source>
</evidence>
<dbReference type="InterPro" id="IPR011990">
    <property type="entry name" value="TPR-like_helical_dom_sf"/>
</dbReference>
<keyword evidence="3" id="KW-1185">Reference proteome</keyword>
<reference evidence="2 3" key="1">
    <citation type="submission" date="2018-12" db="EMBL/GenBank/DDBJ databases">
        <title>Draft genome sequence of Embleya hyalina NBRC 13850T.</title>
        <authorList>
            <person name="Komaki H."/>
            <person name="Hosoyama A."/>
            <person name="Kimura A."/>
            <person name="Ichikawa N."/>
            <person name="Tamura T."/>
        </authorList>
    </citation>
    <scope>NUCLEOTIDE SEQUENCE [LARGE SCALE GENOMIC DNA]</scope>
    <source>
        <strain evidence="2 3">NBRC 13850</strain>
    </source>
</reference>
<evidence type="ECO:0000313" key="2">
    <source>
        <dbReference type="EMBL" id="GCD97007.1"/>
    </source>
</evidence>
<sequence>MHHRNDSEALFVLLTRRQNNRIRIMCERADRVGWRPVDGERADASSVLEVVAGRCEEGISAPRCEYSVNAPGLPNPDMLRLDVCVDGRAVEFAGVVRDGRAFIDEAGFETFGRLVDLLLAGPEMIAAGAAGPWSDRIRRETHMYVREAGGEWLSLGRGPGRTRTPAEDPRATPLLAALTTDHAPVVAGTTPAADEPRARARAWAETMRRGGWRAVVRRTKRGELGLEVLAEVARKHPGVPRQRCAYVLTGDPRVPEALRWRSDELYTSWSKFDFLVDLRGLDDPRLPADAPLDDPAAARAAKAADVLAGTAPGAMDTLRALTTVASVYERTWEPTRPVFVVRTFRGLPNPPARPLDEIVTMLQGNPDDGALWLETGFAAYDACLLHVTDTAFRRATELGAGGGLPRLWRAWLSCRHDPHRALRESDVAATEGGVTGAARHLQAHVHEALLRDPDTALGYYAQATADGSGSVGAWIDHGALLLRRSRHDEAIRVFTEALEQHPDGRLWHWLGYARLMAGETDAALDCVEQALRVRPGMVREIVDDNDLAPLREHPRFRALPALAEEYAGPYHRAVRAGLRPDGERTPPRTDPAAAVAAVERLRDTYSNYEPCVVEAKRLGDGTIDPTLRAVLAKVGLPRYMGTFHVAHEITHGDQALQRYSGGENPDGWGGLSQLGSFYEDPYRGVAVDGETGEVFVTRHDRPPTYLAPDVATFLATLCEEAGEHEWRIAPNGLDRLDDVSGIGAGRLRLIVDGLDEVDRARLILFLKRHGALLYHLEMKRFGFTRTDFSGFDFAAHCPNLRVLNLRGATVDESVFAHPALERFALEEGHYRGARDIRVGTFVDVDGRDGTRLREISFRDCVVEADTLLVGPHARLVDFRNVLDEDYSEAFPGRLEFAGCEDLHRIHINAVTYWELTLRGHLPRLREVEQDATPYGAFTSTVVDASAKDEARYLRLIKKGTDFTKYW</sequence>
<dbReference type="Proteomes" id="UP000286931">
    <property type="component" value="Unassembled WGS sequence"/>
</dbReference>
<organism evidence="2 3">
    <name type="scientific">Embleya hyalina</name>
    <dbReference type="NCBI Taxonomy" id="516124"/>
    <lineage>
        <taxon>Bacteria</taxon>
        <taxon>Bacillati</taxon>
        <taxon>Actinomycetota</taxon>
        <taxon>Actinomycetes</taxon>
        <taxon>Kitasatosporales</taxon>
        <taxon>Streptomycetaceae</taxon>
        <taxon>Embleya</taxon>
    </lineage>
</organism>
<dbReference type="PROSITE" id="PS50005">
    <property type="entry name" value="TPR"/>
    <property type="match status" value="1"/>
</dbReference>
<dbReference type="AlphaFoldDB" id="A0A401YR04"/>
<evidence type="ECO:0000256" key="1">
    <source>
        <dbReference type="PROSITE-ProRule" id="PRU00339"/>
    </source>
</evidence>
<gene>
    <name evidence="2" type="ORF">EHYA_04694</name>
</gene>
<keyword evidence="1" id="KW-0802">TPR repeat</keyword>
<dbReference type="SUPFAM" id="SSF48452">
    <property type="entry name" value="TPR-like"/>
    <property type="match status" value="1"/>
</dbReference>
<dbReference type="Pfam" id="PF13432">
    <property type="entry name" value="TPR_16"/>
    <property type="match status" value="1"/>
</dbReference>
<protein>
    <recommendedName>
        <fullName evidence="4">Tetratricopeptide repeat protein</fullName>
    </recommendedName>
</protein>
<name>A0A401YR04_9ACTN</name>
<feature type="repeat" description="TPR" evidence="1">
    <location>
        <begin position="471"/>
        <end position="504"/>
    </location>
</feature>